<dbReference type="SUPFAM" id="SSF48452">
    <property type="entry name" value="TPR-like"/>
    <property type="match status" value="1"/>
</dbReference>
<dbReference type="InterPro" id="IPR011990">
    <property type="entry name" value="TPR-like_helical_dom_sf"/>
</dbReference>
<dbReference type="InterPro" id="IPR041656">
    <property type="entry name" value="TPR_5"/>
</dbReference>
<proteinExistence type="predicted"/>
<name>A0A7W9NLQ0_9PSEU</name>
<dbReference type="GO" id="GO:0006508">
    <property type="term" value="P:proteolysis"/>
    <property type="evidence" value="ECO:0007669"/>
    <property type="project" value="UniProtKB-KW"/>
</dbReference>
<keyword evidence="2" id="KW-0645">Protease</keyword>
<evidence type="ECO:0000313" key="2">
    <source>
        <dbReference type="EMBL" id="MBB5897832.1"/>
    </source>
</evidence>
<dbReference type="Pfam" id="PF12688">
    <property type="entry name" value="TPR_5"/>
    <property type="match status" value="1"/>
</dbReference>
<reference evidence="2 3" key="1">
    <citation type="submission" date="2020-08" db="EMBL/GenBank/DDBJ databases">
        <title>Sequencing the genomes of 1000 actinobacteria strains.</title>
        <authorList>
            <person name="Klenk H.-P."/>
        </authorList>
    </citation>
    <scope>NUCLEOTIDE SEQUENCE [LARGE SCALE GENOMIC DNA]</scope>
    <source>
        <strain evidence="2 3">DSM 43851</strain>
    </source>
</reference>
<dbReference type="GO" id="GO:0008233">
    <property type="term" value="F:peptidase activity"/>
    <property type="evidence" value="ECO:0007669"/>
    <property type="project" value="UniProtKB-KW"/>
</dbReference>
<dbReference type="Gene3D" id="1.25.40.10">
    <property type="entry name" value="Tetratricopeptide repeat domain"/>
    <property type="match status" value="1"/>
</dbReference>
<evidence type="ECO:0000313" key="3">
    <source>
        <dbReference type="Proteomes" id="UP000585638"/>
    </source>
</evidence>
<evidence type="ECO:0000259" key="1">
    <source>
        <dbReference type="Pfam" id="PF12688"/>
    </source>
</evidence>
<organism evidence="2 3">
    <name type="scientific">Kutzneria kofuensis</name>
    <dbReference type="NCBI Taxonomy" id="103725"/>
    <lineage>
        <taxon>Bacteria</taxon>
        <taxon>Bacillati</taxon>
        <taxon>Actinomycetota</taxon>
        <taxon>Actinomycetes</taxon>
        <taxon>Pseudonocardiales</taxon>
        <taxon>Pseudonocardiaceae</taxon>
        <taxon>Kutzneria</taxon>
    </lineage>
</organism>
<sequence>MIDVAEQLARAVSLRETGSVDEARDLLLKLSSAAPDDSRVAYQTAWVHDVLGLERDAIPFYVRALDGDGLSAVERRGAMLGLGSTYRTLGRYAEAVSVLSAGVAEFPDDRALAVFLAMALYNAGNAKEAVAGLLTVLADTSADPEVRRYERAIRLYAEDLDRVWD</sequence>
<dbReference type="EMBL" id="JACHIR010000003">
    <property type="protein sequence ID" value="MBB5897832.1"/>
    <property type="molecule type" value="Genomic_DNA"/>
</dbReference>
<dbReference type="RefSeq" id="WP_184870262.1">
    <property type="nucleotide sequence ID" value="NZ_JACHIR010000003.1"/>
</dbReference>
<feature type="domain" description="Tetratrico peptide repeat group 5" evidence="1">
    <location>
        <begin position="40"/>
        <end position="160"/>
    </location>
</feature>
<gene>
    <name evidence="2" type="ORF">BJ998_009091</name>
</gene>
<protein>
    <submittedName>
        <fullName evidence="2">Putative Zn-dependent protease</fullName>
    </submittedName>
</protein>
<dbReference type="AlphaFoldDB" id="A0A7W9NLQ0"/>
<keyword evidence="3" id="KW-1185">Reference proteome</keyword>
<comment type="caution">
    <text evidence="2">The sequence shown here is derived from an EMBL/GenBank/DDBJ whole genome shotgun (WGS) entry which is preliminary data.</text>
</comment>
<dbReference type="Proteomes" id="UP000585638">
    <property type="component" value="Unassembled WGS sequence"/>
</dbReference>
<keyword evidence="2" id="KW-0378">Hydrolase</keyword>
<accession>A0A7W9NLQ0</accession>